<comment type="caution">
    <text evidence="2">The sequence shown here is derived from an EMBL/GenBank/DDBJ whole genome shotgun (WGS) entry which is preliminary data.</text>
</comment>
<proteinExistence type="predicted"/>
<accession>A0A3N4N890</accession>
<organism evidence="2 3">
    <name type="scientific">Neisseria weixii</name>
    <dbReference type="NCBI Taxonomy" id="1853276"/>
    <lineage>
        <taxon>Bacteria</taxon>
        <taxon>Pseudomonadati</taxon>
        <taxon>Pseudomonadota</taxon>
        <taxon>Betaproteobacteria</taxon>
        <taxon>Neisseriales</taxon>
        <taxon>Neisseriaceae</taxon>
        <taxon>Neisseria</taxon>
    </lineage>
</organism>
<keyword evidence="1" id="KW-0812">Transmembrane</keyword>
<feature type="transmembrane region" description="Helical" evidence="1">
    <location>
        <begin position="62"/>
        <end position="82"/>
    </location>
</feature>
<reference evidence="2 3" key="1">
    <citation type="submission" date="2018-11" db="EMBL/GenBank/DDBJ databases">
        <title>Neisseria weixii sp. nov. isolated from the rectal contents of plateau pika (Ochotona cruzoniae).</title>
        <authorList>
            <person name="Zhang G."/>
        </authorList>
    </citation>
    <scope>NUCLEOTIDE SEQUENCE [LARGE SCALE GENOMIC DNA]</scope>
    <source>
        <strain evidence="2 3">10009</strain>
    </source>
</reference>
<feature type="transmembrane region" description="Helical" evidence="1">
    <location>
        <begin position="9"/>
        <end position="27"/>
    </location>
</feature>
<sequence length="170" mass="19487">MDKDKLDRIFFYILILFPIVIFVLTPADAVGRVSVLVNNVLDAYLFGNGYYKPDRYPFAAKVTNIFTVIFALFMGLLCTILYGKEADIVPKENRKKGYAFIFLMLVLFLWVSILPQEFSSSSGRNFGLSRSFHNNPFTFLFLIFIKQIMIYVGVRVFGGVICKLFSKSKI</sequence>
<gene>
    <name evidence="2" type="ORF">EGK74_03050</name>
</gene>
<protein>
    <submittedName>
        <fullName evidence="2">Uncharacterized protein</fullName>
    </submittedName>
</protein>
<feature type="transmembrane region" description="Helical" evidence="1">
    <location>
        <begin position="98"/>
        <end position="118"/>
    </location>
</feature>
<dbReference type="Proteomes" id="UP000272412">
    <property type="component" value="Unassembled WGS sequence"/>
</dbReference>
<dbReference type="RefSeq" id="WP_123803863.1">
    <property type="nucleotide sequence ID" value="NZ_JBHSPY010000003.1"/>
</dbReference>
<keyword evidence="3" id="KW-1185">Reference proteome</keyword>
<evidence type="ECO:0000313" key="2">
    <source>
        <dbReference type="EMBL" id="RPD89776.1"/>
    </source>
</evidence>
<dbReference type="AlphaFoldDB" id="A0A3N4N890"/>
<keyword evidence="1" id="KW-0472">Membrane</keyword>
<dbReference type="EMBL" id="RPFL01000005">
    <property type="protein sequence ID" value="RPD89776.1"/>
    <property type="molecule type" value="Genomic_DNA"/>
</dbReference>
<dbReference type="OrthoDB" id="8608470at2"/>
<evidence type="ECO:0000256" key="1">
    <source>
        <dbReference type="SAM" id="Phobius"/>
    </source>
</evidence>
<keyword evidence="1" id="KW-1133">Transmembrane helix</keyword>
<name>A0A3N4N890_9NEIS</name>
<feature type="transmembrane region" description="Helical" evidence="1">
    <location>
        <begin position="138"/>
        <end position="165"/>
    </location>
</feature>
<evidence type="ECO:0000313" key="3">
    <source>
        <dbReference type="Proteomes" id="UP000272412"/>
    </source>
</evidence>